<evidence type="ECO:0000313" key="1">
    <source>
        <dbReference type="EMBL" id="POP45228.1"/>
    </source>
</evidence>
<proteinExistence type="predicted"/>
<dbReference type="RefSeq" id="WP_103675848.1">
    <property type="nucleotide sequence ID" value="NZ_PQGD01000009.1"/>
</dbReference>
<comment type="caution">
    <text evidence="2">The sequence shown here is derived from an EMBL/GenBank/DDBJ whole genome shotgun (WGS) entry which is preliminary data.</text>
</comment>
<evidence type="ECO:0000313" key="4">
    <source>
        <dbReference type="Proteomes" id="UP000247005"/>
    </source>
</evidence>
<name>A0A2P5GPL2_9ENTR</name>
<dbReference type="Proteomes" id="UP000237073">
    <property type="component" value="Unassembled WGS sequence"/>
</dbReference>
<dbReference type="EMBL" id="PQGD01000009">
    <property type="protein sequence ID" value="POP48512.1"/>
    <property type="molecule type" value="Genomic_DNA"/>
</dbReference>
<dbReference type="AlphaFoldDB" id="A0A2P5GPL2"/>
<dbReference type="Gene3D" id="3.40.1580.10">
    <property type="entry name" value="SMI1/KNR4-like"/>
    <property type="match status" value="1"/>
</dbReference>
<organism evidence="2 4">
    <name type="scientific">Superficieibacter electus</name>
    <dbReference type="NCBI Taxonomy" id="2022662"/>
    <lineage>
        <taxon>Bacteria</taxon>
        <taxon>Pseudomonadati</taxon>
        <taxon>Pseudomonadota</taxon>
        <taxon>Gammaproteobacteria</taxon>
        <taxon>Enterobacterales</taxon>
        <taxon>Enterobacteriaceae</taxon>
        <taxon>Superficieibacter</taxon>
    </lineage>
</organism>
<accession>A0A2P5GPL2</accession>
<dbReference type="SUPFAM" id="SSF160631">
    <property type="entry name" value="SMI1/KNR4-like"/>
    <property type="match status" value="1"/>
</dbReference>
<reference evidence="3 4" key="1">
    <citation type="submission" date="2018-01" db="EMBL/GenBank/DDBJ databases">
        <title>Superficieibacter electus gen. nov., sp. nov., an extended-spectrum beta-lactamase possessing member of the Enterobacteriaceae family, isolated from intensive care unit surfaces.</title>
        <authorList>
            <person name="Potter R.F."/>
            <person name="D'Souza A.W."/>
        </authorList>
    </citation>
    <scope>NUCLEOTIDE SEQUENCE [LARGE SCALE GENOMIC DNA]</scope>
    <source>
        <strain evidence="2 4">BP-1</strain>
        <strain evidence="1 3">BP-2</strain>
    </source>
</reference>
<dbReference type="OrthoDB" id="1739659at2"/>
<evidence type="ECO:0000313" key="2">
    <source>
        <dbReference type="EMBL" id="POP48512.1"/>
    </source>
</evidence>
<sequence length="120" mass="13751">MNRYADAIKAIENDRDILFPPLYRQFLSEEIKDNECYEILAVNGCYVCFYNAHDLVERNETYQIHIAAPHYFMIGQDGNVGYFVRVEKHKESDEIVSVDLGALGSIAMDSEASDIYAFRG</sequence>
<dbReference type="InterPro" id="IPR037883">
    <property type="entry name" value="Knr4/Smi1-like_sf"/>
</dbReference>
<evidence type="ECO:0000313" key="3">
    <source>
        <dbReference type="Proteomes" id="UP000237073"/>
    </source>
</evidence>
<keyword evidence="3" id="KW-1185">Reference proteome</keyword>
<dbReference type="EMBL" id="PQGE01000007">
    <property type="protein sequence ID" value="POP45228.1"/>
    <property type="molecule type" value="Genomic_DNA"/>
</dbReference>
<dbReference type="Proteomes" id="UP000247005">
    <property type="component" value="Unassembled WGS sequence"/>
</dbReference>
<gene>
    <name evidence="2" type="ORF">CHU32_12470</name>
    <name evidence="1" type="ORF">CHU33_09540</name>
</gene>
<protein>
    <submittedName>
        <fullName evidence="2">SMI1/KNR4 family protein</fullName>
    </submittedName>
</protein>